<name>A0A2R7UMP1_PSEDL</name>
<dbReference type="EMBL" id="QANO01000086">
    <property type="protein sequence ID" value="PTU53196.1"/>
    <property type="molecule type" value="Genomic_DNA"/>
</dbReference>
<accession>A0A2R7UMP1</accession>
<comment type="caution">
    <text evidence="1">The sequence shown here is derived from an EMBL/GenBank/DDBJ whole genome shotgun (WGS) entry which is preliminary data.</text>
</comment>
<gene>
    <name evidence="1" type="ORF">DBB42_06075</name>
</gene>
<organism evidence="1 2">
    <name type="scientific">Pseudomonas plecoglossicida</name>
    <dbReference type="NCBI Taxonomy" id="70775"/>
    <lineage>
        <taxon>Bacteria</taxon>
        <taxon>Pseudomonadati</taxon>
        <taxon>Pseudomonadota</taxon>
        <taxon>Gammaproteobacteria</taxon>
        <taxon>Pseudomonadales</taxon>
        <taxon>Pseudomonadaceae</taxon>
        <taxon>Pseudomonas</taxon>
    </lineage>
</organism>
<protein>
    <submittedName>
        <fullName evidence="1">Uncharacterized protein</fullName>
    </submittedName>
</protein>
<proteinExistence type="predicted"/>
<dbReference type="Proteomes" id="UP000244874">
    <property type="component" value="Unassembled WGS sequence"/>
</dbReference>
<evidence type="ECO:0000313" key="2">
    <source>
        <dbReference type="Proteomes" id="UP000244874"/>
    </source>
</evidence>
<reference evidence="1 2" key="1">
    <citation type="submission" date="2018-04" db="EMBL/GenBank/DDBJ databases">
        <authorList>
            <person name="Go L.Y."/>
            <person name="Mitchell J.A."/>
        </authorList>
    </citation>
    <scope>NUCLEOTIDE SEQUENCE [LARGE SCALE GENOMIC DNA]</scope>
    <source>
        <strain evidence="1 2">KCJK7865</strain>
    </source>
</reference>
<sequence length="86" mass="9435">MPGLTSRPACSADGQYIPLLARSPCGSGRAREEFDAVAGTGCAGVRGHARSHRDRVARQGWHLCCFRLAIRRITVKKMRPQEREGS</sequence>
<evidence type="ECO:0000313" key="1">
    <source>
        <dbReference type="EMBL" id="PTU53196.1"/>
    </source>
</evidence>
<dbReference type="AlphaFoldDB" id="A0A2R7UMP1"/>